<evidence type="ECO:0000256" key="3">
    <source>
        <dbReference type="ARBA" id="ARBA00016090"/>
    </source>
</evidence>
<keyword evidence="6" id="KW-0677">Repeat</keyword>
<dbReference type="InterPro" id="IPR035490">
    <property type="entry name" value="GlmS/FrlB_SIS"/>
</dbReference>
<evidence type="ECO:0000256" key="1">
    <source>
        <dbReference type="ARBA" id="ARBA00001031"/>
    </source>
</evidence>
<protein>
    <recommendedName>
        <fullName evidence="3">Glutamine--fructose-6-phosphate aminotransferase [isomerizing]</fullName>
        <ecNumber evidence="2">2.6.1.16</ecNumber>
    </recommendedName>
</protein>
<sequence>MAAAAAAAGLALAVGAGGAGAPREGAKNCGIVGVVSSSTEKGPDGGVVDFLHEGLSILRNRGYDSAGVATVDNDRELVVSKFASKGDSADSMELLQTNSANHASHSVGIAHTRWATHGGKTDKNAHPHMDYDNRIALVHNGTINNATELRRELQGKGISFRSETDSEVIAHLIGLEMSANPNMTLKEATGRALARCDGTWGLAILNKADPDNIVVACNGSPMVIGLAQGEIFVASETAAFSRHTKNFIAMKDGEIGVIGTGGCSLDVSRMEKSSHTEDILLSPAPYAHWTIMECLQQPEAIARALAFGGRMSEDRVVLGGFDRSASRLSLVKNLVLAACGTSLYASMYGAKLMRDLEALDTATAMDAGELRLTDIPRRHGGFLAVSQSGETRDLLKALKHAELAGVARMSVVNAVGSAIARETKLGVYLNAGRETAVASTKAFTTQVTVLALVALWFRQVREAELASGEATESVGLPDKSKLFEALQRLPISFGMAMRVRQQCKLVAEKLADKKHIFVLGKGYGEPVAYEGALKLKEMAYIHAEGYSGGALKHGPFALIEGAEGDNGATPIILLILDDDHAHQMRTCGEEVKARGAQLTVITDNPRLADGLDPNPIVIPNNGALTALIAVLPLQFIAYELSLAKGINPDTPRNLAKAVTTD</sequence>
<dbReference type="PROSITE" id="PS51278">
    <property type="entry name" value="GATASE_TYPE_2"/>
    <property type="match status" value="1"/>
</dbReference>
<dbReference type="PROSITE" id="PS51464">
    <property type="entry name" value="SIS"/>
    <property type="match status" value="2"/>
</dbReference>
<dbReference type="Gene3D" id="3.60.20.10">
    <property type="entry name" value="Glutamine Phosphoribosylpyrophosphate, subunit 1, domain 1"/>
    <property type="match status" value="1"/>
</dbReference>
<dbReference type="PANTHER" id="PTHR10937">
    <property type="entry name" value="GLUCOSAMINE--FRUCTOSE-6-PHOSPHATE AMINOTRANSFERASE, ISOMERIZING"/>
    <property type="match status" value="1"/>
</dbReference>
<gene>
    <name evidence="11" type="ORF">Esi_0202_0044</name>
</gene>
<keyword evidence="4" id="KW-0032">Aminotransferase</keyword>
<dbReference type="FunFam" id="3.60.20.10:FF:000006">
    <property type="entry name" value="Glutamine--fructose-6-phosphate aminotransferase [isomerizing]"/>
    <property type="match status" value="1"/>
</dbReference>
<dbReference type="EC" id="2.6.1.16" evidence="2"/>
<dbReference type="InterPro" id="IPR035466">
    <property type="entry name" value="GlmS/AgaS_SIS"/>
</dbReference>
<feature type="domain" description="Glutamine amidotransferase type-2" evidence="9">
    <location>
        <begin position="29"/>
        <end position="261"/>
    </location>
</feature>
<dbReference type="GO" id="GO:0006047">
    <property type="term" value="P:UDP-N-acetylglucosamine metabolic process"/>
    <property type="evidence" value="ECO:0007669"/>
    <property type="project" value="TreeGrafter"/>
</dbReference>
<keyword evidence="7" id="KW-0315">Glutamine amidotransferase</keyword>
<feature type="signal peptide" evidence="8">
    <location>
        <begin position="1"/>
        <end position="18"/>
    </location>
</feature>
<feature type="domain" description="SIS" evidence="10">
    <location>
        <begin position="506"/>
        <end position="651"/>
    </location>
</feature>
<evidence type="ECO:0000256" key="8">
    <source>
        <dbReference type="SAM" id="SignalP"/>
    </source>
</evidence>
<dbReference type="GO" id="GO:0006487">
    <property type="term" value="P:protein N-linked glycosylation"/>
    <property type="evidence" value="ECO:0007669"/>
    <property type="project" value="TreeGrafter"/>
</dbReference>
<dbReference type="CDD" id="cd05009">
    <property type="entry name" value="SIS_GlmS_GlmD_2"/>
    <property type="match status" value="1"/>
</dbReference>
<dbReference type="InterPro" id="IPR047084">
    <property type="entry name" value="GFAT_N"/>
</dbReference>
<reference evidence="11 12" key="1">
    <citation type="journal article" date="2010" name="Nature">
        <title>The Ectocarpus genome and the independent evolution of multicellularity in brown algae.</title>
        <authorList>
            <person name="Cock J.M."/>
            <person name="Sterck L."/>
            <person name="Rouze P."/>
            <person name="Scornet D."/>
            <person name="Allen A.E."/>
            <person name="Amoutzias G."/>
            <person name="Anthouard V."/>
            <person name="Artiguenave F."/>
            <person name="Aury J.M."/>
            <person name="Badger J.H."/>
            <person name="Beszteri B."/>
            <person name="Billiau K."/>
            <person name="Bonnet E."/>
            <person name="Bothwell J.H."/>
            <person name="Bowler C."/>
            <person name="Boyen C."/>
            <person name="Brownlee C."/>
            <person name="Carrano C.J."/>
            <person name="Charrier B."/>
            <person name="Cho G.Y."/>
            <person name="Coelho S.M."/>
            <person name="Collen J."/>
            <person name="Corre E."/>
            <person name="Da Silva C."/>
            <person name="Delage L."/>
            <person name="Delaroque N."/>
            <person name="Dittami S.M."/>
            <person name="Doulbeau S."/>
            <person name="Elias M."/>
            <person name="Farnham G."/>
            <person name="Gachon C.M."/>
            <person name="Gschloessl B."/>
            <person name="Heesch S."/>
            <person name="Jabbari K."/>
            <person name="Jubin C."/>
            <person name="Kawai H."/>
            <person name="Kimura K."/>
            <person name="Kloareg B."/>
            <person name="Kupper F.C."/>
            <person name="Lang D."/>
            <person name="Le Bail A."/>
            <person name="Leblanc C."/>
            <person name="Lerouge P."/>
            <person name="Lohr M."/>
            <person name="Lopez P.J."/>
            <person name="Martens C."/>
            <person name="Maumus F."/>
            <person name="Michel G."/>
            <person name="Miranda-Saavedra D."/>
            <person name="Morales J."/>
            <person name="Moreau H."/>
            <person name="Motomura T."/>
            <person name="Nagasato C."/>
            <person name="Napoli C.A."/>
            <person name="Nelson D.R."/>
            <person name="Nyvall-Collen P."/>
            <person name="Peters A.F."/>
            <person name="Pommier C."/>
            <person name="Potin P."/>
            <person name="Poulain J."/>
            <person name="Quesneville H."/>
            <person name="Read B."/>
            <person name="Rensing S.A."/>
            <person name="Ritter A."/>
            <person name="Rousvoal S."/>
            <person name="Samanta M."/>
            <person name="Samson G."/>
            <person name="Schroeder D.C."/>
            <person name="Segurens B."/>
            <person name="Strittmatter M."/>
            <person name="Tonon T."/>
            <person name="Tregear J.W."/>
            <person name="Valentin K."/>
            <person name="von Dassow P."/>
            <person name="Yamagishi T."/>
            <person name="Van de Peer Y."/>
            <person name="Wincker P."/>
        </authorList>
    </citation>
    <scope>NUCLEOTIDE SEQUENCE [LARGE SCALE GENOMIC DNA]</scope>
    <source>
        <strain evidence="12">Ec32 / CCAP1310/4</strain>
    </source>
</reference>
<dbReference type="GO" id="GO:0097367">
    <property type="term" value="F:carbohydrate derivative binding"/>
    <property type="evidence" value="ECO:0007669"/>
    <property type="project" value="InterPro"/>
</dbReference>
<dbReference type="Proteomes" id="UP000002630">
    <property type="component" value="Unassembled WGS sequence"/>
</dbReference>
<dbReference type="FunCoup" id="D8LI63">
    <property type="interactions" value="112"/>
</dbReference>
<dbReference type="CDD" id="cd05008">
    <property type="entry name" value="SIS_GlmS_GlmD_1"/>
    <property type="match status" value="1"/>
</dbReference>
<dbReference type="SUPFAM" id="SSF53697">
    <property type="entry name" value="SIS domain"/>
    <property type="match status" value="1"/>
</dbReference>
<evidence type="ECO:0000313" key="11">
    <source>
        <dbReference type="EMBL" id="CBN79399.1"/>
    </source>
</evidence>
<proteinExistence type="predicted"/>
<accession>D8LI63</accession>
<organism evidence="11 12">
    <name type="scientific">Ectocarpus siliculosus</name>
    <name type="common">Brown alga</name>
    <name type="synonym">Conferva siliculosa</name>
    <dbReference type="NCBI Taxonomy" id="2880"/>
    <lineage>
        <taxon>Eukaryota</taxon>
        <taxon>Sar</taxon>
        <taxon>Stramenopiles</taxon>
        <taxon>Ochrophyta</taxon>
        <taxon>PX clade</taxon>
        <taxon>Phaeophyceae</taxon>
        <taxon>Ectocarpales</taxon>
        <taxon>Ectocarpaceae</taxon>
        <taxon>Ectocarpus</taxon>
    </lineage>
</organism>
<feature type="domain" description="SIS" evidence="10">
    <location>
        <begin position="324"/>
        <end position="463"/>
    </location>
</feature>
<dbReference type="Pfam" id="PF13522">
    <property type="entry name" value="GATase_6"/>
    <property type="match status" value="1"/>
</dbReference>
<dbReference type="PANTHER" id="PTHR10937:SF0">
    <property type="entry name" value="GLUTAMINE--FRUCTOSE-6-PHOSPHATE TRANSAMINASE (ISOMERIZING)"/>
    <property type="match status" value="1"/>
</dbReference>
<dbReference type="CDD" id="cd00714">
    <property type="entry name" value="GFAT"/>
    <property type="match status" value="1"/>
</dbReference>
<dbReference type="InterPro" id="IPR029055">
    <property type="entry name" value="Ntn_hydrolases_N"/>
</dbReference>
<evidence type="ECO:0000313" key="12">
    <source>
        <dbReference type="Proteomes" id="UP000002630"/>
    </source>
</evidence>
<name>D8LI63_ECTSI</name>
<dbReference type="NCBIfam" id="TIGR01135">
    <property type="entry name" value="glmS"/>
    <property type="match status" value="1"/>
</dbReference>
<evidence type="ECO:0000256" key="6">
    <source>
        <dbReference type="ARBA" id="ARBA00022737"/>
    </source>
</evidence>
<dbReference type="eggNOG" id="KOG1268">
    <property type="taxonomic scope" value="Eukaryota"/>
</dbReference>
<evidence type="ECO:0000256" key="5">
    <source>
        <dbReference type="ARBA" id="ARBA00022679"/>
    </source>
</evidence>
<keyword evidence="12" id="KW-1185">Reference proteome</keyword>
<dbReference type="InterPro" id="IPR017932">
    <property type="entry name" value="GATase_2_dom"/>
</dbReference>
<dbReference type="AlphaFoldDB" id="D8LI63"/>
<comment type="catalytic activity">
    <reaction evidence="1">
        <text>D-fructose 6-phosphate + L-glutamine = D-glucosamine 6-phosphate + L-glutamate</text>
        <dbReference type="Rhea" id="RHEA:13237"/>
        <dbReference type="ChEBI" id="CHEBI:29985"/>
        <dbReference type="ChEBI" id="CHEBI:58359"/>
        <dbReference type="ChEBI" id="CHEBI:58725"/>
        <dbReference type="ChEBI" id="CHEBI:61527"/>
        <dbReference type="EC" id="2.6.1.16"/>
    </reaction>
</comment>
<dbReference type="InterPro" id="IPR005855">
    <property type="entry name" value="GFAT"/>
</dbReference>
<feature type="chain" id="PRO_5003117230" description="Glutamine--fructose-6-phosphate aminotransferase [isomerizing]" evidence="8">
    <location>
        <begin position="19"/>
        <end position="661"/>
    </location>
</feature>
<dbReference type="STRING" id="2880.D8LI63"/>
<evidence type="ECO:0000259" key="9">
    <source>
        <dbReference type="PROSITE" id="PS51278"/>
    </source>
</evidence>
<dbReference type="GO" id="GO:0004360">
    <property type="term" value="F:glutamine-fructose-6-phosphate transaminase (isomerizing) activity"/>
    <property type="evidence" value="ECO:0007669"/>
    <property type="project" value="UniProtKB-EC"/>
</dbReference>
<evidence type="ECO:0000256" key="4">
    <source>
        <dbReference type="ARBA" id="ARBA00022576"/>
    </source>
</evidence>
<keyword evidence="5" id="KW-0808">Transferase</keyword>
<evidence type="ECO:0000256" key="7">
    <source>
        <dbReference type="ARBA" id="ARBA00022962"/>
    </source>
</evidence>
<dbReference type="Pfam" id="PF01380">
    <property type="entry name" value="SIS"/>
    <property type="match status" value="2"/>
</dbReference>
<dbReference type="EMBL" id="FN649760">
    <property type="protein sequence ID" value="CBN79399.1"/>
    <property type="molecule type" value="Genomic_DNA"/>
</dbReference>
<dbReference type="NCBIfam" id="NF001484">
    <property type="entry name" value="PRK00331.1"/>
    <property type="match status" value="1"/>
</dbReference>
<dbReference type="FunFam" id="3.40.50.10490:FF:000036">
    <property type="entry name" value="Glutamine-fructose-6-phosphate transaminase (Isomerizing), variant"/>
    <property type="match status" value="1"/>
</dbReference>
<evidence type="ECO:0000259" key="10">
    <source>
        <dbReference type="PROSITE" id="PS51464"/>
    </source>
</evidence>
<keyword evidence="8" id="KW-0732">Signal</keyword>
<dbReference type="InterPro" id="IPR046348">
    <property type="entry name" value="SIS_dom_sf"/>
</dbReference>
<dbReference type="InParanoid" id="D8LI63"/>
<dbReference type="GO" id="GO:0006002">
    <property type="term" value="P:fructose 6-phosphate metabolic process"/>
    <property type="evidence" value="ECO:0007669"/>
    <property type="project" value="TreeGrafter"/>
</dbReference>
<evidence type="ECO:0000256" key="2">
    <source>
        <dbReference type="ARBA" id="ARBA00012916"/>
    </source>
</evidence>
<dbReference type="OrthoDB" id="15235at2759"/>
<dbReference type="SUPFAM" id="SSF56235">
    <property type="entry name" value="N-terminal nucleophile aminohydrolases (Ntn hydrolases)"/>
    <property type="match status" value="1"/>
</dbReference>
<dbReference type="InterPro" id="IPR001347">
    <property type="entry name" value="SIS_dom"/>
</dbReference>
<dbReference type="Gene3D" id="3.40.50.10490">
    <property type="entry name" value="Glucose-6-phosphate isomerase like protein, domain 1"/>
    <property type="match status" value="2"/>
</dbReference>